<evidence type="ECO:0000256" key="1">
    <source>
        <dbReference type="SAM" id="MobiDB-lite"/>
    </source>
</evidence>
<organism evidence="2 3">
    <name type="scientific">Ataeniobius toweri</name>
    <dbReference type="NCBI Taxonomy" id="208326"/>
    <lineage>
        <taxon>Eukaryota</taxon>
        <taxon>Metazoa</taxon>
        <taxon>Chordata</taxon>
        <taxon>Craniata</taxon>
        <taxon>Vertebrata</taxon>
        <taxon>Euteleostomi</taxon>
        <taxon>Actinopterygii</taxon>
        <taxon>Neopterygii</taxon>
        <taxon>Teleostei</taxon>
        <taxon>Neoteleostei</taxon>
        <taxon>Acanthomorphata</taxon>
        <taxon>Ovalentaria</taxon>
        <taxon>Atherinomorphae</taxon>
        <taxon>Cyprinodontiformes</taxon>
        <taxon>Goodeidae</taxon>
        <taxon>Ataeniobius</taxon>
    </lineage>
</organism>
<reference evidence="2 3" key="1">
    <citation type="submission" date="2021-07" db="EMBL/GenBank/DDBJ databases">
        <authorList>
            <person name="Palmer J.M."/>
        </authorList>
    </citation>
    <scope>NUCLEOTIDE SEQUENCE [LARGE SCALE GENOMIC DNA]</scope>
    <source>
        <strain evidence="2 3">AT_MEX2019</strain>
        <tissue evidence="2">Muscle</tissue>
    </source>
</reference>
<name>A0ABU7ALW5_9TELE</name>
<evidence type="ECO:0000313" key="2">
    <source>
        <dbReference type="EMBL" id="MED6238913.1"/>
    </source>
</evidence>
<dbReference type="Proteomes" id="UP001345963">
    <property type="component" value="Unassembled WGS sequence"/>
</dbReference>
<feature type="compositionally biased region" description="Basic and acidic residues" evidence="1">
    <location>
        <begin position="1"/>
        <end position="11"/>
    </location>
</feature>
<comment type="caution">
    <text evidence="2">The sequence shown here is derived from an EMBL/GenBank/DDBJ whole genome shotgun (WGS) entry which is preliminary data.</text>
</comment>
<dbReference type="EMBL" id="JAHUTI010020600">
    <property type="protein sequence ID" value="MED6238913.1"/>
    <property type="molecule type" value="Genomic_DNA"/>
</dbReference>
<keyword evidence="3" id="KW-1185">Reference proteome</keyword>
<protein>
    <submittedName>
        <fullName evidence="2">Uncharacterized protein</fullName>
    </submittedName>
</protein>
<evidence type="ECO:0000313" key="3">
    <source>
        <dbReference type="Proteomes" id="UP001345963"/>
    </source>
</evidence>
<sequence length="69" mass="7337">MKTTPEDRGIFEKPGPARTTLGTASGGADRGLLTALSRLLPGPHLVPAHMVDAVVRYELISARLWSGRA</sequence>
<feature type="region of interest" description="Disordered" evidence="1">
    <location>
        <begin position="1"/>
        <end position="26"/>
    </location>
</feature>
<accession>A0ABU7ALW5</accession>
<gene>
    <name evidence="2" type="ORF">ATANTOWER_032137</name>
</gene>
<proteinExistence type="predicted"/>